<protein>
    <submittedName>
        <fullName evidence="1">Uncharacterized protein</fullName>
    </submittedName>
</protein>
<reference evidence="1" key="1">
    <citation type="journal article" date="2023" name="Mol. Phylogenet. Evol.">
        <title>Genome-scale phylogeny and comparative genomics of the fungal order Sordariales.</title>
        <authorList>
            <person name="Hensen N."/>
            <person name="Bonometti L."/>
            <person name="Westerberg I."/>
            <person name="Brannstrom I.O."/>
            <person name="Guillou S."/>
            <person name="Cros-Aarteil S."/>
            <person name="Calhoun S."/>
            <person name="Haridas S."/>
            <person name="Kuo A."/>
            <person name="Mondo S."/>
            <person name="Pangilinan J."/>
            <person name="Riley R."/>
            <person name="LaButti K."/>
            <person name="Andreopoulos B."/>
            <person name="Lipzen A."/>
            <person name="Chen C."/>
            <person name="Yan M."/>
            <person name="Daum C."/>
            <person name="Ng V."/>
            <person name="Clum A."/>
            <person name="Steindorff A."/>
            <person name="Ohm R.A."/>
            <person name="Martin F."/>
            <person name="Silar P."/>
            <person name="Natvig D.O."/>
            <person name="Lalanne C."/>
            <person name="Gautier V."/>
            <person name="Ament-Velasquez S.L."/>
            <person name="Kruys A."/>
            <person name="Hutchinson M.I."/>
            <person name="Powell A.J."/>
            <person name="Barry K."/>
            <person name="Miller A.N."/>
            <person name="Grigoriev I.V."/>
            <person name="Debuchy R."/>
            <person name="Gladieux P."/>
            <person name="Hiltunen Thoren M."/>
            <person name="Johannesson H."/>
        </authorList>
    </citation>
    <scope>NUCLEOTIDE SEQUENCE</scope>
    <source>
        <strain evidence="1">CBS 118394</strain>
    </source>
</reference>
<gene>
    <name evidence="1" type="ORF">B0H66DRAFT_532001</name>
</gene>
<keyword evidence="2" id="KW-1185">Reference proteome</keyword>
<evidence type="ECO:0000313" key="1">
    <source>
        <dbReference type="EMBL" id="KAK3322674.1"/>
    </source>
</evidence>
<proteinExistence type="predicted"/>
<name>A0AAE0ICP2_9PEZI</name>
<dbReference type="EMBL" id="JAUEDM010000003">
    <property type="protein sequence ID" value="KAK3322674.1"/>
    <property type="molecule type" value="Genomic_DNA"/>
</dbReference>
<evidence type="ECO:0000313" key="2">
    <source>
        <dbReference type="Proteomes" id="UP001283341"/>
    </source>
</evidence>
<dbReference type="AlphaFoldDB" id="A0AAE0ICP2"/>
<sequence>MSSQIGFVICLATEERTTEGFTITGNILHWQSNKCKRRASHYAFYRSSSAYKPEDNEQDANCGSQEEHLCLPSPFNQYCSRHCPATESRRAYDENSLEIGLDKQVLASCHVKAPLELGSEEEVWRQRYEDNEADWQYRNNRTYDEYATCAAFGCD</sequence>
<dbReference type="Proteomes" id="UP001283341">
    <property type="component" value="Unassembled WGS sequence"/>
</dbReference>
<accession>A0AAE0ICP2</accession>
<comment type="caution">
    <text evidence="1">The sequence shown here is derived from an EMBL/GenBank/DDBJ whole genome shotgun (WGS) entry which is preliminary data.</text>
</comment>
<reference evidence="1" key="2">
    <citation type="submission" date="2023-06" db="EMBL/GenBank/DDBJ databases">
        <authorList>
            <consortium name="Lawrence Berkeley National Laboratory"/>
            <person name="Haridas S."/>
            <person name="Hensen N."/>
            <person name="Bonometti L."/>
            <person name="Westerberg I."/>
            <person name="Brannstrom I.O."/>
            <person name="Guillou S."/>
            <person name="Cros-Aarteil S."/>
            <person name="Calhoun S."/>
            <person name="Kuo A."/>
            <person name="Mondo S."/>
            <person name="Pangilinan J."/>
            <person name="Riley R."/>
            <person name="Labutti K."/>
            <person name="Andreopoulos B."/>
            <person name="Lipzen A."/>
            <person name="Chen C."/>
            <person name="Yanf M."/>
            <person name="Daum C."/>
            <person name="Ng V."/>
            <person name="Clum A."/>
            <person name="Steindorff A."/>
            <person name="Ohm R."/>
            <person name="Martin F."/>
            <person name="Silar P."/>
            <person name="Natvig D."/>
            <person name="Lalanne C."/>
            <person name="Gautier V."/>
            <person name="Ament-Velasquez S.L."/>
            <person name="Kruys A."/>
            <person name="Hutchinson M.I."/>
            <person name="Powell A.J."/>
            <person name="Barry K."/>
            <person name="Miller A.N."/>
            <person name="Grigoriev I.V."/>
            <person name="Debuchy R."/>
            <person name="Gladieux P."/>
            <person name="Thoren M.H."/>
            <person name="Johannesson H."/>
        </authorList>
    </citation>
    <scope>NUCLEOTIDE SEQUENCE</scope>
    <source>
        <strain evidence="1">CBS 118394</strain>
    </source>
</reference>
<organism evidence="1 2">
    <name type="scientific">Apodospora peruviana</name>
    <dbReference type="NCBI Taxonomy" id="516989"/>
    <lineage>
        <taxon>Eukaryota</taxon>
        <taxon>Fungi</taxon>
        <taxon>Dikarya</taxon>
        <taxon>Ascomycota</taxon>
        <taxon>Pezizomycotina</taxon>
        <taxon>Sordariomycetes</taxon>
        <taxon>Sordariomycetidae</taxon>
        <taxon>Sordariales</taxon>
        <taxon>Lasiosphaeriaceae</taxon>
        <taxon>Apodospora</taxon>
    </lineage>
</organism>